<proteinExistence type="predicted"/>
<comment type="caution">
    <text evidence="2">The sequence shown here is derived from an EMBL/GenBank/DDBJ whole genome shotgun (WGS) entry which is preliminary data.</text>
</comment>
<feature type="signal peptide" evidence="1">
    <location>
        <begin position="1"/>
        <end position="20"/>
    </location>
</feature>
<keyword evidence="1" id="KW-0732">Signal</keyword>
<evidence type="ECO:0000313" key="2">
    <source>
        <dbReference type="EMBL" id="KMW57004.1"/>
    </source>
</evidence>
<dbReference type="STRING" id="1675527.AIOL_001962"/>
<keyword evidence="3" id="KW-1185">Reference proteome</keyword>
<dbReference type="Gene3D" id="2.60.120.200">
    <property type="match status" value="1"/>
</dbReference>
<organism evidence="2 3">
    <name type="scientific">Candidatus Rhodobacter oscarellae</name>
    <dbReference type="NCBI Taxonomy" id="1675527"/>
    <lineage>
        <taxon>Bacteria</taxon>
        <taxon>Pseudomonadati</taxon>
        <taxon>Pseudomonadota</taxon>
        <taxon>Alphaproteobacteria</taxon>
        <taxon>Rhodobacterales</taxon>
        <taxon>Rhodobacter group</taxon>
        <taxon>Rhodobacter</taxon>
    </lineage>
</organism>
<dbReference type="RefSeq" id="WP_160314452.1">
    <property type="nucleotide sequence ID" value="NZ_LFTY01000002.1"/>
</dbReference>
<dbReference type="EMBL" id="LFTY01000002">
    <property type="protein sequence ID" value="KMW57004.1"/>
    <property type="molecule type" value="Genomic_DNA"/>
</dbReference>
<protein>
    <recommendedName>
        <fullName evidence="4">Polysaccharide lyase-like protein</fullName>
    </recommendedName>
</protein>
<name>A0A0J9E595_9RHOB</name>
<evidence type="ECO:0000313" key="3">
    <source>
        <dbReference type="Proteomes" id="UP000037178"/>
    </source>
</evidence>
<gene>
    <name evidence="2" type="ORF">AIOL_001962</name>
</gene>
<dbReference type="Proteomes" id="UP000037178">
    <property type="component" value="Unassembled WGS sequence"/>
</dbReference>
<dbReference type="OrthoDB" id="118830at2"/>
<feature type="chain" id="PRO_5005317998" description="Polysaccharide lyase-like protein" evidence="1">
    <location>
        <begin position="21"/>
        <end position="258"/>
    </location>
</feature>
<dbReference type="Pfam" id="PF14099">
    <property type="entry name" value="Polysacc_lyase"/>
    <property type="match status" value="1"/>
</dbReference>
<dbReference type="InterPro" id="IPR025975">
    <property type="entry name" value="Polysacc_lyase"/>
</dbReference>
<dbReference type="PATRIC" id="fig|1675527.3.peg.2064"/>
<evidence type="ECO:0008006" key="4">
    <source>
        <dbReference type="Google" id="ProtNLM"/>
    </source>
</evidence>
<reference evidence="2 3" key="1">
    <citation type="submission" date="2015-06" db="EMBL/GenBank/DDBJ databases">
        <title>Draft genome sequence of an Alphaproteobacteria species associated to the Mediterranean sponge Oscarella lobularis.</title>
        <authorList>
            <person name="Jourda C."/>
            <person name="Santini S."/>
            <person name="Claverie J.-M."/>
        </authorList>
    </citation>
    <scope>NUCLEOTIDE SEQUENCE [LARGE SCALE GENOMIC DNA]</scope>
    <source>
        <strain evidence="2">IGS</strain>
    </source>
</reference>
<evidence type="ECO:0000256" key="1">
    <source>
        <dbReference type="SAM" id="SignalP"/>
    </source>
</evidence>
<dbReference type="AlphaFoldDB" id="A0A0J9E595"/>
<sequence length="258" mass="28970">MRLRVFAIILTCFLPLSALADTAEGIKIRHANSKNKAKTVRAPEHPVRAGSKALAFVVANGQCAGNRNYNDCKGQRERSEISDEKAIKTEREQWYAFSVMVPKGTPHIDPSGTILAQFQDSKGSGEITLGFEMWREGLILVQDDPRTQQSDDRAPPKPMVIKTVIPNSRLRGRWHDFRVRAVWSAKDSGVIQVWLGDKLVHQHQGRNLNRNVAPKFKFGLYRTGLDKYRARVNPTVPTQVIYFDEVRRGPSAASVAIP</sequence>
<accession>A0A0J9E595</accession>